<feature type="region of interest" description="Disordered" evidence="1">
    <location>
        <begin position="395"/>
        <end position="421"/>
    </location>
</feature>
<feature type="transmembrane region" description="Helical" evidence="2">
    <location>
        <begin position="326"/>
        <end position="348"/>
    </location>
</feature>
<dbReference type="Gene3D" id="2.60.120.260">
    <property type="entry name" value="Galactose-binding domain-like"/>
    <property type="match status" value="1"/>
</dbReference>
<feature type="compositionally biased region" description="Polar residues" evidence="1">
    <location>
        <begin position="277"/>
        <end position="292"/>
    </location>
</feature>
<feature type="chain" id="PRO_5003732658" description="Mid2 domain-containing protein" evidence="3">
    <location>
        <begin position="22"/>
        <end position="421"/>
    </location>
</feature>
<evidence type="ECO:0000313" key="4">
    <source>
        <dbReference type="EMBL" id="EJD34894.1"/>
    </source>
</evidence>
<feature type="region of interest" description="Disordered" evidence="1">
    <location>
        <begin position="165"/>
        <end position="320"/>
    </location>
</feature>
<evidence type="ECO:0000313" key="5">
    <source>
        <dbReference type="Proteomes" id="UP000006514"/>
    </source>
</evidence>
<dbReference type="InParanoid" id="J0D7A5"/>
<gene>
    <name evidence="4" type="ORF">AURDEDRAFT_188904</name>
</gene>
<keyword evidence="3" id="KW-0732">Signal</keyword>
<dbReference type="OrthoDB" id="3325193at2759"/>
<keyword evidence="5" id="KW-1185">Reference proteome</keyword>
<organism evidence="4 5">
    <name type="scientific">Auricularia subglabra (strain TFB-10046 / SS5)</name>
    <name type="common">White-rot fungus</name>
    <name type="synonym">Auricularia delicata (strain TFB10046)</name>
    <dbReference type="NCBI Taxonomy" id="717982"/>
    <lineage>
        <taxon>Eukaryota</taxon>
        <taxon>Fungi</taxon>
        <taxon>Dikarya</taxon>
        <taxon>Basidiomycota</taxon>
        <taxon>Agaricomycotina</taxon>
        <taxon>Agaricomycetes</taxon>
        <taxon>Auriculariales</taxon>
        <taxon>Auriculariaceae</taxon>
        <taxon>Auricularia</taxon>
    </lineage>
</organism>
<evidence type="ECO:0000256" key="2">
    <source>
        <dbReference type="SAM" id="Phobius"/>
    </source>
</evidence>
<sequence>MPRNALHVCFYLCLLVSYVFAANILDNHLTIHHDDANVKYSAVAAGLGHGDCTRVPSPCDNKWWIQPNEGGNAAQFATTHTTAKGSASLTFTFSGSRAISIVGKRDSSVNAQVTLNGQSYQMTTANEPELFRNEGLSAGTTYTLRLTYGGQGFLSIAALYIESSGRPGAPTSNPPPPPVQTTPKPPQQPPPPTSQQPPPTQSSKPTPTQTQPPGAGGGADNPTSSPGSSPGETTPPPNAPTDTPPNDPDPSDPDAPPSDSSSGKPGSGAGGTSTTPESANAPTGGRPQSPNETTGGGGGDLTDPAAAPTSTEGAGRPRNHHDNSALIGGIVSGVLVFLLLLGLAAWYLRRWIRARRAPSYAYRNGPGKFDVAPFTAGAVAAEPLPSNWQGFHDEGAAGPEMAERPPLERQQTAESRMGIAV</sequence>
<protein>
    <recommendedName>
        <fullName evidence="6">Mid2 domain-containing protein</fullName>
    </recommendedName>
</protein>
<reference evidence="5" key="1">
    <citation type="journal article" date="2012" name="Science">
        <title>The Paleozoic origin of enzymatic lignin decomposition reconstructed from 31 fungal genomes.</title>
        <authorList>
            <person name="Floudas D."/>
            <person name="Binder M."/>
            <person name="Riley R."/>
            <person name="Barry K."/>
            <person name="Blanchette R.A."/>
            <person name="Henrissat B."/>
            <person name="Martinez A.T."/>
            <person name="Otillar R."/>
            <person name="Spatafora J.W."/>
            <person name="Yadav J.S."/>
            <person name="Aerts A."/>
            <person name="Benoit I."/>
            <person name="Boyd A."/>
            <person name="Carlson A."/>
            <person name="Copeland A."/>
            <person name="Coutinho P.M."/>
            <person name="de Vries R.P."/>
            <person name="Ferreira P."/>
            <person name="Findley K."/>
            <person name="Foster B."/>
            <person name="Gaskell J."/>
            <person name="Glotzer D."/>
            <person name="Gorecki P."/>
            <person name="Heitman J."/>
            <person name="Hesse C."/>
            <person name="Hori C."/>
            <person name="Igarashi K."/>
            <person name="Jurgens J.A."/>
            <person name="Kallen N."/>
            <person name="Kersten P."/>
            <person name="Kohler A."/>
            <person name="Kuees U."/>
            <person name="Kumar T.K.A."/>
            <person name="Kuo A."/>
            <person name="LaButti K."/>
            <person name="Larrondo L.F."/>
            <person name="Lindquist E."/>
            <person name="Ling A."/>
            <person name="Lombard V."/>
            <person name="Lucas S."/>
            <person name="Lundell T."/>
            <person name="Martin R."/>
            <person name="McLaughlin D.J."/>
            <person name="Morgenstern I."/>
            <person name="Morin E."/>
            <person name="Murat C."/>
            <person name="Nagy L.G."/>
            <person name="Nolan M."/>
            <person name="Ohm R.A."/>
            <person name="Patyshakuliyeva A."/>
            <person name="Rokas A."/>
            <person name="Ruiz-Duenas F.J."/>
            <person name="Sabat G."/>
            <person name="Salamov A."/>
            <person name="Samejima M."/>
            <person name="Schmutz J."/>
            <person name="Slot J.C."/>
            <person name="St John F."/>
            <person name="Stenlid J."/>
            <person name="Sun H."/>
            <person name="Sun S."/>
            <person name="Syed K."/>
            <person name="Tsang A."/>
            <person name="Wiebenga A."/>
            <person name="Young D."/>
            <person name="Pisabarro A."/>
            <person name="Eastwood D.C."/>
            <person name="Martin F."/>
            <person name="Cullen D."/>
            <person name="Grigoriev I.V."/>
            <person name="Hibbett D.S."/>
        </authorList>
    </citation>
    <scope>NUCLEOTIDE SEQUENCE [LARGE SCALE GENOMIC DNA]</scope>
    <source>
        <strain evidence="5">TFB10046</strain>
    </source>
</reference>
<feature type="compositionally biased region" description="Basic and acidic residues" evidence="1">
    <location>
        <begin position="395"/>
        <end position="407"/>
    </location>
</feature>
<dbReference type="KEGG" id="adl:AURDEDRAFT_188904"/>
<proteinExistence type="predicted"/>
<evidence type="ECO:0008006" key="6">
    <source>
        <dbReference type="Google" id="ProtNLM"/>
    </source>
</evidence>
<feature type="compositionally biased region" description="Low complexity" evidence="1">
    <location>
        <begin position="222"/>
        <end position="232"/>
    </location>
</feature>
<accession>J0D7A5</accession>
<feature type="compositionally biased region" description="Low complexity" evidence="1">
    <location>
        <begin position="201"/>
        <end position="213"/>
    </location>
</feature>
<evidence type="ECO:0000256" key="1">
    <source>
        <dbReference type="SAM" id="MobiDB-lite"/>
    </source>
</evidence>
<dbReference type="Proteomes" id="UP000006514">
    <property type="component" value="Unassembled WGS sequence"/>
</dbReference>
<keyword evidence="2" id="KW-0472">Membrane</keyword>
<dbReference type="AlphaFoldDB" id="J0D7A5"/>
<feature type="compositionally biased region" description="Pro residues" evidence="1">
    <location>
        <begin position="233"/>
        <end position="256"/>
    </location>
</feature>
<name>J0D7A5_AURST</name>
<dbReference type="PRINTS" id="PR01217">
    <property type="entry name" value="PRICHEXTENSN"/>
</dbReference>
<keyword evidence="2" id="KW-1133">Transmembrane helix</keyword>
<evidence type="ECO:0000256" key="3">
    <source>
        <dbReference type="SAM" id="SignalP"/>
    </source>
</evidence>
<feature type="signal peptide" evidence="3">
    <location>
        <begin position="1"/>
        <end position="21"/>
    </location>
</feature>
<dbReference type="EMBL" id="JH687915">
    <property type="protein sequence ID" value="EJD34894.1"/>
    <property type="molecule type" value="Genomic_DNA"/>
</dbReference>
<feature type="compositionally biased region" description="Pro residues" evidence="1">
    <location>
        <begin position="172"/>
        <end position="200"/>
    </location>
</feature>
<keyword evidence="2" id="KW-0812">Transmembrane</keyword>